<dbReference type="KEGG" id="fes:HER31_00215"/>
<evidence type="ECO:0000256" key="1">
    <source>
        <dbReference type="SAM" id="SignalP"/>
    </source>
</evidence>
<feature type="signal peptide" evidence="1">
    <location>
        <begin position="1"/>
        <end position="17"/>
    </location>
</feature>
<dbReference type="Gene3D" id="2.60.40.10">
    <property type="entry name" value="Immunoglobulins"/>
    <property type="match status" value="1"/>
</dbReference>
<sequence length="223" mass="25030">MRRLSLVMLFLPVCAWANFTISPMNQTISPKTKTISYTLENKAASRTAFEISTYHRLLDDEGREFTEPAKELRPFPARVILEPGQTKRIKLMYLGKRSLNSEVAYRVNFLQSDKDVDASELSGVKAKYQFVTALYVSPEKAMPSLNVTARQDEQLHLTLSNSGTKHKILQNWGLSLTDSSGQQHQYSHRLPDVNVLAGSHFTLTLPASSLDSGSLQAELTQQQ</sequence>
<evidence type="ECO:0000313" key="2">
    <source>
        <dbReference type="EMBL" id="QIZ75465.1"/>
    </source>
</evidence>
<dbReference type="InterPro" id="IPR050643">
    <property type="entry name" value="Periplasmic_pilus_chap"/>
</dbReference>
<accession>A0A6H1U8U6</accession>
<dbReference type="PANTHER" id="PTHR30251:SF4">
    <property type="entry name" value="SLR1668 PROTEIN"/>
    <property type="match status" value="1"/>
</dbReference>
<keyword evidence="1" id="KW-0732">Signal</keyword>
<dbReference type="PANTHER" id="PTHR30251">
    <property type="entry name" value="PILUS ASSEMBLY CHAPERONE"/>
    <property type="match status" value="1"/>
</dbReference>
<protein>
    <submittedName>
        <fullName evidence="2">Molecular chaperone</fullName>
    </submittedName>
</protein>
<dbReference type="EMBL" id="CP051180">
    <property type="protein sequence ID" value="QIZ75465.1"/>
    <property type="molecule type" value="Genomic_DNA"/>
</dbReference>
<dbReference type="RefSeq" id="WP_168658727.1">
    <property type="nucleotide sequence ID" value="NZ_CP051180.1"/>
</dbReference>
<dbReference type="InterPro" id="IPR013783">
    <property type="entry name" value="Ig-like_fold"/>
</dbReference>
<dbReference type="InterPro" id="IPR008962">
    <property type="entry name" value="PapD-like_sf"/>
</dbReference>
<proteinExistence type="predicted"/>
<gene>
    <name evidence="2" type="ORF">HER31_00215</name>
</gene>
<dbReference type="SUPFAM" id="SSF49354">
    <property type="entry name" value="PapD-like"/>
    <property type="match status" value="1"/>
</dbReference>
<name>A0A6H1U8U6_9GAMM</name>
<organism evidence="2 3">
    <name type="scientific">Ferrimonas lipolytica</name>
    <dbReference type="NCBI Taxonomy" id="2724191"/>
    <lineage>
        <taxon>Bacteria</taxon>
        <taxon>Pseudomonadati</taxon>
        <taxon>Pseudomonadota</taxon>
        <taxon>Gammaproteobacteria</taxon>
        <taxon>Alteromonadales</taxon>
        <taxon>Ferrimonadaceae</taxon>
        <taxon>Ferrimonas</taxon>
    </lineage>
</organism>
<dbReference type="AlphaFoldDB" id="A0A6H1U8U6"/>
<dbReference type="Proteomes" id="UP000501602">
    <property type="component" value="Chromosome"/>
</dbReference>
<feature type="chain" id="PRO_5026360681" evidence="1">
    <location>
        <begin position="18"/>
        <end position="223"/>
    </location>
</feature>
<reference evidence="2 3" key="1">
    <citation type="submission" date="2020-04" db="EMBL/GenBank/DDBJ databases">
        <title>Ferrimonas sp. S7 isolated from sea water.</title>
        <authorList>
            <person name="Bae S.S."/>
            <person name="Baek K."/>
        </authorList>
    </citation>
    <scope>NUCLEOTIDE SEQUENCE [LARGE SCALE GENOMIC DNA]</scope>
    <source>
        <strain evidence="2 3">S7</strain>
    </source>
</reference>
<keyword evidence="3" id="KW-1185">Reference proteome</keyword>
<evidence type="ECO:0000313" key="3">
    <source>
        <dbReference type="Proteomes" id="UP000501602"/>
    </source>
</evidence>